<dbReference type="AlphaFoldDB" id="A0A2J8A7I5"/>
<keyword evidence="3" id="KW-1185">Reference proteome</keyword>
<gene>
    <name evidence="2" type="ORF">TSOC_004949</name>
</gene>
<name>A0A2J8A7I5_9CHLO</name>
<organism evidence="2 3">
    <name type="scientific">Tetrabaena socialis</name>
    <dbReference type="NCBI Taxonomy" id="47790"/>
    <lineage>
        <taxon>Eukaryota</taxon>
        <taxon>Viridiplantae</taxon>
        <taxon>Chlorophyta</taxon>
        <taxon>core chlorophytes</taxon>
        <taxon>Chlorophyceae</taxon>
        <taxon>CS clade</taxon>
        <taxon>Chlamydomonadales</taxon>
        <taxon>Tetrabaenaceae</taxon>
        <taxon>Tetrabaena</taxon>
    </lineage>
</organism>
<dbReference type="EMBL" id="PGGS01000127">
    <property type="protein sequence ID" value="PNH08494.1"/>
    <property type="molecule type" value="Genomic_DNA"/>
</dbReference>
<reference evidence="2 3" key="1">
    <citation type="journal article" date="2017" name="Mol. Biol. Evol.">
        <title>The 4-celled Tetrabaena socialis nuclear genome reveals the essential components for genetic control of cell number at the origin of multicellularity in the volvocine lineage.</title>
        <authorList>
            <person name="Featherston J."/>
            <person name="Arakaki Y."/>
            <person name="Hanschen E.R."/>
            <person name="Ferris P.J."/>
            <person name="Michod R.E."/>
            <person name="Olson B.J.S.C."/>
            <person name="Nozaki H."/>
            <person name="Durand P.M."/>
        </authorList>
    </citation>
    <scope>NUCLEOTIDE SEQUENCE [LARGE SCALE GENOMIC DNA]</scope>
    <source>
        <strain evidence="2 3">NIES-571</strain>
    </source>
</reference>
<dbReference type="OrthoDB" id="10260134at2759"/>
<dbReference type="Proteomes" id="UP000236333">
    <property type="component" value="Unassembled WGS sequence"/>
</dbReference>
<accession>A0A2J8A7I5</accession>
<protein>
    <submittedName>
        <fullName evidence="2">Omega-6 fatty acid desaturase, chloroplastic</fullName>
    </submittedName>
</protein>
<evidence type="ECO:0000313" key="3">
    <source>
        <dbReference type="Proteomes" id="UP000236333"/>
    </source>
</evidence>
<evidence type="ECO:0000256" key="1">
    <source>
        <dbReference type="SAM" id="MobiDB-lite"/>
    </source>
</evidence>
<sequence>MLLFLDSSPRRPEPRAPPGARPRRLVSCYLFPWLVFHFWLSLLSLAAHTAPHLPWRPEGEGYDLGRAAVCGTVTLRLPRPLELLLNDANYTLPLMVAPDLPFYHAREAYGSMRERLLPYLTEADLSLKLITNHITKWQVYDEEMHSYMPLDEAVREVEAAIAQALGAEAAEEGAEQAGQEGHEGQEPGGVGASAAYGAGHGCFKLTTAFDHFHRTAWRVALEPPPGSCGSPKVPGAAGRR</sequence>
<comment type="caution">
    <text evidence="2">The sequence shown here is derived from an EMBL/GenBank/DDBJ whole genome shotgun (WGS) entry which is preliminary data.</text>
</comment>
<feature type="region of interest" description="Disordered" evidence="1">
    <location>
        <begin position="168"/>
        <end position="191"/>
    </location>
</feature>
<proteinExistence type="predicted"/>
<evidence type="ECO:0000313" key="2">
    <source>
        <dbReference type="EMBL" id="PNH08494.1"/>
    </source>
</evidence>
<feature type="region of interest" description="Disordered" evidence="1">
    <location>
        <begin position="1"/>
        <end position="20"/>
    </location>
</feature>